<sequence length="267" mass="28856">MNTLKNRIDQRLEKLSSENKPALVPYLTVGYPTVELTVPIATKVLSSGADMLELGIPFSDPLADGPTIQETSFIALKNGTTISTAIESVREIRTIDSESPLIFMGYFNPFLRYGFENLLMDIKSAGVDGLIVPDLPTEESDILFGECRKQSIHLIPLLAPTSTDERIESACKTAGGFIYCVSLTGVTGARNRLSSGVEELVRRIRAFTDLPVLVGFGISSQSDVDRIGQFANGAVVGSAFLDAVSRADFGKEVETASQFVRGLTRQG</sequence>
<comment type="catalytic activity">
    <reaction evidence="9">
        <text>(1S,2R)-1-C-(indol-3-yl)glycerol 3-phosphate + L-serine = D-glyceraldehyde 3-phosphate + L-tryptophan + H2O</text>
        <dbReference type="Rhea" id="RHEA:10532"/>
        <dbReference type="ChEBI" id="CHEBI:15377"/>
        <dbReference type="ChEBI" id="CHEBI:33384"/>
        <dbReference type="ChEBI" id="CHEBI:57912"/>
        <dbReference type="ChEBI" id="CHEBI:58866"/>
        <dbReference type="ChEBI" id="CHEBI:59776"/>
        <dbReference type="EC" id="4.2.1.20"/>
    </reaction>
</comment>
<protein>
    <recommendedName>
        <fullName evidence="4">tryptophan synthase</fullName>
        <ecNumber evidence="4">4.2.1.20</ecNumber>
    </recommendedName>
</protein>
<reference evidence="10" key="1">
    <citation type="submission" date="2018-05" db="EMBL/GenBank/DDBJ databases">
        <authorList>
            <person name="Lanie J.A."/>
            <person name="Ng W.-L."/>
            <person name="Kazmierczak K.M."/>
            <person name="Andrzejewski T.M."/>
            <person name="Davidsen T.M."/>
            <person name="Wayne K.J."/>
            <person name="Tettelin H."/>
            <person name="Glass J.I."/>
            <person name="Rusch D."/>
            <person name="Podicherti R."/>
            <person name="Tsui H.-C.T."/>
            <person name="Winkler M.E."/>
        </authorList>
    </citation>
    <scope>NUCLEOTIDE SEQUENCE</scope>
</reference>
<organism evidence="10">
    <name type="scientific">marine metagenome</name>
    <dbReference type="NCBI Taxonomy" id="408172"/>
    <lineage>
        <taxon>unclassified sequences</taxon>
        <taxon>metagenomes</taxon>
        <taxon>ecological metagenomes</taxon>
    </lineage>
</organism>
<dbReference type="AlphaFoldDB" id="A0A381W4S8"/>
<dbReference type="UniPathway" id="UPA00035">
    <property type="reaction ID" value="UER00044"/>
</dbReference>
<evidence type="ECO:0000256" key="8">
    <source>
        <dbReference type="ARBA" id="ARBA00023239"/>
    </source>
</evidence>
<keyword evidence="6" id="KW-0822">Tryptophan biosynthesis</keyword>
<dbReference type="FunFam" id="3.20.20.70:FF:000037">
    <property type="entry name" value="Tryptophan synthase alpha chain"/>
    <property type="match status" value="1"/>
</dbReference>
<evidence type="ECO:0000256" key="4">
    <source>
        <dbReference type="ARBA" id="ARBA00012043"/>
    </source>
</evidence>
<dbReference type="EC" id="4.2.1.20" evidence="4"/>
<dbReference type="InterPro" id="IPR018204">
    <property type="entry name" value="Trp_synthase_alpha_AS"/>
</dbReference>
<comment type="function">
    <text evidence="1">The alpha subunit is responsible for the aldol cleavage of indoleglycerol phosphate to indole and glyceraldehyde 3-phosphate.</text>
</comment>
<dbReference type="PANTHER" id="PTHR43406:SF1">
    <property type="entry name" value="TRYPTOPHAN SYNTHASE ALPHA CHAIN, CHLOROPLASTIC"/>
    <property type="match status" value="1"/>
</dbReference>
<evidence type="ECO:0000256" key="7">
    <source>
        <dbReference type="ARBA" id="ARBA00023141"/>
    </source>
</evidence>
<dbReference type="GO" id="GO:0004834">
    <property type="term" value="F:tryptophan synthase activity"/>
    <property type="evidence" value="ECO:0007669"/>
    <property type="project" value="UniProtKB-EC"/>
</dbReference>
<dbReference type="InterPro" id="IPR011060">
    <property type="entry name" value="RibuloseP-bd_barrel"/>
</dbReference>
<evidence type="ECO:0000256" key="3">
    <source>
        <dbReference type="ARBA" id="ARBA00011270"/>
    </source>
</evidence>
<dbReference type="HAMAP" id="MF_00131">
    <property type="entry name" value="Trp_synth_alpha"/>
    <property type="match status" value="1"/>
</dbReference>
<evidence type="ECO:0000256" key="1">
    <source>
        <dbReference type="ARBA" id="ARBA00003365"/>
    </source>
</evidence>
<dbReference type="SUPFAM" id="SSF51366">
    <property type="entry name" value="Ribulose-phoshate binding barrel"/>
    <property type="match status" value="1"/>
</dbReference>
<dbReference type="CDD" id="cd04724">
    <property type="entry name" value="Tryptophan_synthase_alpha"/>
    <property type="match status" value="1"/>
</dbReference>
<evidence type="ECO:0000256" key="5">
    <source>
        <dbReference type="ARBA" id="ARBA00022605"/>
    </source>
</evidence>
<dbReference type="Pfam" id="PF00290">
    <property type="entry name" value="Trp_syntA"/>
    <property type="match status" value="1"/>
</dbReference>
<evidence type="ECO:0000256" key="6">
    <source>
        <dbReference type="ARBA" id="ARBA00022822"/>
    </source>
</evidence>
<dbReference type="PROSITE" id="PS00167">
    <property type="entry name" value="TRP_SYNTHASE_ALPHA"/>
    <property type="match status" value="1"/>
</dbReference>
<keyword evidence="7" id="KW-0057">Aromatic amino acid biosynthesis</keyword>
<dbReference type="GO" id="GO:0005829">
    <property type="term" value="C:cytosol"/>
    <property type="evidence" value="ECO:0007669"/>
    <property type="project" value="TreeGrafter"/>
</dbReference>
<comment type="pathway">
    <text evidence="2">Amino-acid biosynthesis; L-tryptophan biosynthesis; L-tryptophan from chorismate: step 5/5.</text>
</comment>
<accession>A0A381W4S8</accession>
<evidence type="ECO:0000256" key="9">
    <source>
        <dbReference type="ARBA" id="ARBA00049047"/>
    </source>
</evidence>
<comment type="subunit">
    <text evidence="3">Tetramer of two alpha and two beta chains.</text>
</comment>
<dbReference type="Gene3D" id="3.20.20.70">
    <property type="entry name" value="Aldolase class I"/>
    <property type="match status" value="1"/>
</dbReference>
<keyword evidence="8" id="KW-0456">Lyase</keyword>
<dbReference type="InterPro" id="IPR002028">
    <property type="entry name" value="Trp_synthase_suA"/>
</dbReference>
<evidence type="ECO:0000256" key="2">
    <source>
        <dbReference type="ARBA" id="ARBA00004733"/>
    </source>
</evidence>
<dbReference type="EMBL" id="UINC01010690">
    <property type="protein sequence ID" value="SVA47462.1"/>
    <property type="molecule type" value="Genomic_DNA"/>
</dbReference>
<gene>
    <name evidence="10" type="ORF">METZ01_LOCUS100316</name>
</gene>
<dbReference type="NCBIfam" id="TIGR00262">
    <property type="entry name" value="trpA"/>
    <property type="match status" value="1"/>
</dbReference>
<dbReference type="InterPro" id="IPR013785">
    <property type="entry name" value="Aldolase_TIM"/>
</dbReference>
<name>A0A381W4S8_9ZZZZ</name>
<dbReference type="PANTHER" id="PTHR43406">
    <property type="entry name" value="TRYPTOPHAN SYNTHASE, ALPHA CHAIN"/>
    <property type="match status" value="1"/>
</dbReference>
<evidence type="ECO:0000313" key="10">
    <source>
        <dbReference type="EMBL" id="SVA47462.1"/>
    </source>
</evidence>
<proteinExistence type="inferred from homology"/>
<keyword evidence="5" id="KW-0028">Amino-acid biosynthesis</keyword>